<evidence type="ECO:0000313" key="1">
    <source>
        <dbReference type="EMBL" id="SDC00713.1"/>
    </source>
</evidence>
<dbReference type="OrthoDB" id="3812894at2"/>
<dbReference type="Proteomes" id="UP000199034">
    <property type="component" value="Unassembled WGS sequence"/>
</dbReference>
<dbReference type="RefSeq" id="WP_090849550.1">
    <property type="nucleotide sequence ID" value="NZ_FMZM01000001.1"/>
</dbReference>
<organism evidence="1 2">
    <name type="scientific">Nocardioides lianchengensis</name>
    <dbReference type="NCBI Taxonomy" id="1045774"/>
    <lineage>
        <taxon>Bacteria</taxon>
        <taxon>Bacillati</taxon>
        <taxon>Actinomycetota</taxon>
        <taxon>Actinomycetes</taxon>
        <taxon>Propionibacteriales</taxon>
        <taxon>Nocardioidaceae</taxon>
        <taxon>Nocardioides</taxon>
    </lineage>
</organism>
<gene>
    <name evidence="1" type="ORF">SAMN05421872_10133</name>
</gene>
<dbReference type="AlphaFoldDB" id="A0A1G6I2V9"/>
<dbReference type="EMBL" id="FMZM01000001">
    <property type="protein sequence ID" value="SDC00713.1"/>
    <property type="molecule type" value="Genomic_DNA"/>
</dbReference>
<reference evidence="1 2" key="1">
    <citation type="submission" date="2016-10" db="EMBL/GenBank/DDBJ databases">
        <authorList>
            <person name="de Groot N.N."/>
        </authorList>
    </citation>
    <scope>NUCLEOTIDE SEQUENCE [LARGE SCALE GENOMIC DNA]</scope>
    <source>
        <strain evidence="1 2">CGMCC 4.6858</strain>
    </source>
</reference>
<name>A0A1G6I2V9_9ACTN</name>
<protein>
    <submittedName>
        <fullName evidence="1">Uncharacterized protein</fullName>
    </submittedName>
</protein>
<accession>A0A1G6I2V9</accession>
<proteinExistence type="predicted"/>
<sequence>MRRLFLALTAVILALPVPGAVARPPDAERRALEWGVYIGAHHDDLIEFTVTARSHVRFWIMAGSPDNGWPDVPENRTYDVQIRRASMLAARAPAWRTRWTGLTAERLRLRIGGGRVPCLRIRQHSFGLTSAWSRPDCVVRGRDDARVRRTGPMHVERDTAYPDRRATVLGEGGTLRLRGVPRGARYGVVYTDRYDGRGWPHIRTIGSRDVYTSGGTGAHGLGWDARPAAPRRGTLVIDTEYGSTEPIGALVVIPRWVR</sequence>
<evidence type="ECO:0000313" key="2">
    <source>
        <dbReference type="Proteomes" id="UP000199034"/>
    </source>
</evidence>
<keyword evidence="2" id="KW-1185">Reference proteome</keyword>